<dbReference type="PANTHER" id="PTHR16214:SF3">
    <property type="entry name" value="TRANSMEMBRANE PROTEIN 260"/>
    <property type="match status" value="1"/>
</dbReference>
<evidence type="ECO:0000313" key="3">
    <source>
        <dbReference type="Proteomes" id="UP001488838"/>
    </source>
</evidence>
<organism evidence="2 3">
    <name type="scientific">Myodes glareolus</name>
    <name type="common">Bank vole</name>
    <name type="synonym">Clethrionomys glareolus</name>
    <dbReference type="NCBI Taxonomy" id="447135"/>
    <lineage>
        <taxon>Eukaryota</taxon>
        <taxon>Metazoa</taxon>
        <taxon>Chordata</taxon>
        <taxon>Craniata</taxon>
        <taxon>Vertebrata</taxon>
        <taxon>Euteleostomi</taxon>
        <taxon>Mammalia</taxon>
        <taxon>Eutheria</taxon>
        <taxon>Euarchontoglires</taxon>
        <taxon>Glires</taxon>
        <taxon>Rodentia</taxon>
        <taxon>Myomorpha</taxon>
        <taxon>Muroidea</taxon>
        <taxon>Cricetidae</taxon>
        <taxon>Arvicolinae</taxon>
        <taxon>Myodes</taxon>
    </lineage>
</organism>
<keyword evidence="3" id="KW-1185">Reference proteome</keyword>
<feature type="transmembrane region" description="Helical" evidence="1">
    <location>
        <begin position="62"/>
        <end position="80"/>
    </location>
</feature>
<dbReference type="EMBL" id="JBBHLL010000362">
    <property type="protein sequence ID" value="KAK7804816.1"/>
    <property type="molecule type" value="Genomic_DNA"/>
</dbReference>
<name>A0AAW0HRN7_MYOGA</name>
<sequence>MALTVRFEEAAAAKERSKIAVIGAFSCGLSLCNQHTIVLYVLCIIPWILFRLLKEKELAVRSLLRLALAFSAGLLPYVYLPVSSYLSRARWTWGDQTTLRGFLTHFLREEYGTFSLVERFWMQSNAVVAVLAGLGLATLVSETHRVLNCHGTRYLEWLSAALFVAYQIYSNYSICDQRTNNVIDQFARNLLDSMPRDAIILLRGDLPGNSLRYLHYCEGLRPDVSLVDQEMMTYDWYLPKMARHLPGVRFPGDRWSPVGGVLPSGVVTFSLYHFLEMNKQKETFVCIGIHEGDPTWKRAYSLWPWGSCDKLVPSRIAFNPEEWIKRTRSIYNWTEEYGRMKTPFFIFNLAETATVPPDVKAQLYTHAYKLYKEIVYSQEEHPVNWHKNYAIACERMLRLPGTATDPEVLLSETIRHFRLYAQKAQTDPQRADIIAALKHLRQELRNLRNKKTV</sequence>
<dbReference type="Pfam" id="PF11028">
    <property type="entry name" value="TMEM260-like"/>
    <property type="match status" value="1"/>
</dbReference>
<feature type="transmembrane region" description="Helical" evidence="1">
    <location>
        <begin position="20"/>
        <end position="50"/>
    </location>
</feature>
<keyword evidence="1" id="KW-0812">Transmembrane</keyword>
<dbReference type="InterPro" id="IPR021280">
    <property type="entry name" value="TMEM260-like"/>
</dbReference>
<dbReference type="PANTHER" id="PTHR16214">
    <property type="entry name" value="TRANSMEMBRANE PROTEIN 260"/>
    <property type="match status" value="1"/>
</dbReference>
<accession>A0AAW0HRN7</accession>
<keyword evidence="1" id="KW-1133">Transmembrane helix</keyword>
<dbReference type="Proteomes" id="UP001488838">
    <property type="component" value="Unassembled WGS sequence"/>
</dbReference>
<dbReference type="InterPro" id="IPR052724">
    <property type="entry name" value="GT117_domain-containing"/>
</dbReference>
<reference evidence="2 3" key="1">
    <citation type="journal article" date="2023" name="bioRxiv">
        <title>Conserved and derived expression patterns and positive selection on dental genes reveal complex evolutionary context of ever-growing rodent molars.</title>
        <authorList>
            <person name="Calamari Z.T."/>
            <person name="Song A."/>
            <person name="Cohen E."/>
            <person name="Akter M."/>
            <person name="Roy R.D."/>
            <person name="Hallikas O."/>
            <person name="Christensen M.M."/>
            <person name="Li P."/>
            <person name="Marangoni P."/>
            <person name="Jernvall J."/>
            <person name="Klein O.D."/>
        </authorList>
    </citation>
    <scope>NUCLEOTIDE SEQUENCE [LARGE SCALE GENOMIC DNA]</scope>
    <source>
        <strain evidence="2">V071</strain>
    </source>
</reference>
<dbReference type="AlphaFoldDB" id="A0AAW0HRN7"/>
<evidence type="ECO:0008006" key="4">
    <source>
        <dbReference type="Google" id="ProtNLM"/>
    </source>
</evidence>
<evidence type="ECO:0000256" key="1">
    <source>
        <dbReference type="SAM" id="Phobius"/>
    </source>
</evidence>
<keyword evidence="1" id="KW-0472">Membrane</keyword>
<evidence type="ECO:0000313" key="2">
    <source>
        <dbReference type="EMBL" id="KAK7804816.1"/>
    </source>
</evidence>
<comment type="caution">
    <text evidence="2">The sequence shown here is derived from an EMBL/GenBank/DDBJ whole genome shotgun (WGS) entry which is preliminary data.</text>
</comment>
<proteinExistence type="predicted"/>
<protein>
    <recommendedName>
        <fullName evidence="4">Transmembrane protein 260</fullName>
    </recommendedName>
</protein>
<gene>
    <name evidence="2" type="ORF">U0070_001200</name>
</gene>